<organism evidence="1">
    <name type="scientific">marine metagenome</name>
    <dbReference type="NCBI Taxonomy" id="408172"/>
    <lineage>
        <taxon>unclassified sequences</taxon>
        <taxon>metagenomes</taxon>
        <taxon>ecological metagenomes</taxon>
    </lineage>
</organism>
<protein>
    <submittedName>
        <fullName evidence="1">Uncharacterized protein</fullName>
    </submittedName>
</protein>
<gene>
    <name evidence="1" type="ORF">METZ01_LOCUS457391</name>
</gene>
<dbReference type="EMBL" id="UINC01190396">
    <property type="protein sequence ID" value="SVE04537.1"/>
    <property type="molecule type" value="Genomic_DNA"/>
</dbReference>
<evidence type="ECO:0000313" key="1">
    <source>
        <dbReference type="EMBL" id="SVE04537.1"/>
    </source>
</evidence>
<proteinExistence type="predicted"/>
<reference evidence="1" key="1">
    <citation type="submission" date="2018-05" db="EMBL/GenBank/DDBJ databases">
        <authorList>
            <person name="Lanie J.A."/>
            <person name="Ng W.-L."/>
            <person name="Kazmierczak K.M."/>
            <person name="Andrzejewski T.M."/>
            <person name="Davidsen T.M."/>
            <person name="Wayne K.J."/>
            <person name="Tettelin H."/>
            <person name="Glass J.I."/>
            <person name="Rusch D."/>
            <person name="Podicherti R."/>
            <person name="Tsui H.-C.T."/>
            <person name="Winkler M.E."/>
        </authorList>
    </citation>
    <scope>NUCLEOTIDE SEQUENCE</scope>
</reference>
<sequence length="73" mass="7880">MRTVVPLDGLPNVRQGTASFMHGHRVTRDIDANGSTHAMGFPRYAPFGIAICDKTIVVVAVPEIFTAAIAWDV</sequence>
<dbReference type="AlphaFoldDB" id="A0A383A9P6"/>
<accession>A0A383A9P6</accession>
<name>A0A383A9P6_9ZZZZ</name>